<feature type="region of interest" description="Disordered" evidence="1">
    <location>
        <begin position="1"/>
        <end position="33"/>
    </location>
</feature>
<evidence type="ECO:0000313" key="2">
    <source>
        <dbReference type="EMBL" id="KKW32301.1"/>
    </source>
</evidence>
<evidence type="ECO:0000256" key="1">
    <source>
        <dbReference type="SAM" id="MobiDB-lite"/>
    </source>
</evidence>
<feature type="compositionally biased region" description="Acidic residues" evidence="1">
    <location>
        <begin position="19"/>
        <end position="29"/>
    </location>
</feature>
<name>A0A0G1XMY4_9BACT</name>
<evidence type="ECO:0000313" key="3">
    <source>
        <dbReference type="Proteomes" id="UP000034054"/>
    </source>
</evidence>
<accession>A0A0G1XMY4</accession>
<dbReference type="EMBL" id="LCRH01000033">
    <property type="protein sequence ID" value="KKW32301.1"/>
    <property type="molecule type" value="Genomic_DNA"/>
</dbReference>
<gene>
    <name evidence="2" type="ORF">UY76_C0033G0005</name>
</gene>
<protein>
    <submittedName>
        <fullName evidence="2">Uncharacterized protein</fullName>
    </submittedName>
</protein>
<comment type="caution">
    <text evidence="2">The sequence shown here is derived from an EMBL/GenBank/DDBJ whole genome shotgun (WGS) entry which is preliminary data.</text>
</comment>
<organism evidence="2 3">
    <name type="scientific">Candidatus Uhrbacteria bacterium GW2011_GWA2_52_8d</name>
    <dbReference type="NCBI Taxonomy" id="1618979"/>
    <lineage>
        <taxon>Bacteria</taxon>
        <taxon>Candidatus Uhriibacteriota</taxon>
    </lineage>
</organism>
<reference evidence="2 3" key="1">
    <citation type="journal article" date="2015" name="Nature">
        <title>rRNA introns, odd ribosomes, and small enigmatic genomes across a large radiation of phyla.</title>
        <authorList>
            <person name="Brown C.T."/>
            <person name="Hug L.A."/>
            <person name="Thomas B.C."/>
            <person name="Sharon I."/>
            <person name="Castelle C.J."/>
            <person name="Singh A."/>
            <person name="Wilkins M.J."/>
            <person name="Williams K.H."/>
            <person name="Banfield J.F."/>
        </authorList>
    </citation>
    <scope>NUCLEOTIDE SEQUENCE [LARGE SCALE GENOMIC DNA]</scope>
</reference>
<dbReference type="AlphaFoldDB" id="A0A0G1XMY4"/>
<sequence>MVLAEDVNARPSHKREWEQGGDEGFEDKDDGPGRDVAAAQSLKSGAYRTAQLGALARKREHTLCETFLHEHLREVGEADMARESQQQVVVLRALIGFVPAVDAVERGSAYEHGAVEKRIRARERAMELVWIGDDDWVTDDDSVLIDPLIGGTHDVNVGVGIEESDLFLESFWKGKIVRVHAGDEVVSRFSKSDIE</sequence>
<proteinExistence type="predicted"/>
<dbReference type="Proteomes" id="UP000034054">
    <property type="component" value="Unassembled WGS sequence"/>
</dbReference>